<keyword evidence="3" id="KW-0472">Membrane</keyword>
<dbReference type="InterPro" id="IPR037824">
    <property type="entry name" value="GH94N_2_NdvB"/>
</dbReference>
<dbReference type="Proteomes" id="UP000664658">
    <property type="component" value="Unassembled WGS sequence"/>
</dbReference>
<dbReference type="Pfam" id="PF06165">
    <property type="entry name" value="GH94_b-supersand"/>
    <property type="match status" value="2"/>
</dbReference>
<dbReference type="InterPro" id="IPR019282">
    <property type="entry name" value="Glycoamylase-like_cons_dom"/>
</dbReference>
<dbReference type="EMBL" id="JAFNAA010000011">
    <property type="protein sequence ID" value="MBO1108819.1"/>
    <property type="molecule type" value="Genomic_DNA"/>
</dbReference>
<name>A0A8I2B2E9_PLESH</name>
<dbReference type="Gene3D" id="2.60.420.10">
    <property type="entry name" value="Maltose phosphorylase, domain 3"/>
    <property type="match status" value="1"/>
</dbReference>
<dbReference type="Pfam" id="PF17167">
    <property type="entry name" value="Glyco_hydro_94"/>
    <property type="match status" value="1"/>
</dbReference>
<proteinExistence type="predicted"/>
<keyword evidence="3" id="KW-0812">Transmembrane</keyword>
<dbReference type="RefSeq" id="WP_207542240.1">
    <property type="nucleotide sequence ID" value="NZ_JAFNAA010000011.1"/>
</dbReference>
<feature type="domain" description="Glycosyl hydrolase 94 supersandwich" evidence="4">
    <location>
        <begin position="2096"/>
        <end position="2368"/>
    </location>
</feature>
<evidence type="ECO:0000259" key="6">
    <source>
        <dbReference type="Pfam" id="PF17167"/>
    </source>
</evidence>
<dbReference type="PANTHER" id="PTHR37469:SF2">
    <property type="entry name" value="CELLOBIONIC ACID PHOSPHORYLASE"/>
    <property type="match status" value="1"/>
</dbReference>
<evidence type="ECO:0000256" key="1">
    <source>
        <dbReference type="ARBA" id="ARBA00022676"/>
    </source>
</evidence>
<dbReference type="GO" id="GO:0005975">
    <property type="term" value="P:carbohydrate metabolic process"/>
    <property type="evidence" value="ECO:0007669"/>
    <property type="project" value="InterPro"/>
</dbReference>
<feature type="transmembrane region" description="Helical" evidence="3">
    <location>
        <begin position="458"/>
        <end position="479"/>
    </location>
</feature>
<comment type="caution">
    <text evidence="7">The sequence shown here is derived from an EMBL/GenBank/DDBJ whole genome shotgun (WGS) entry which is preliminary data.</text>
</comment>
<keyword evidence="1" id="KW-0328">Glycosyltransferase</keyword>
<feature type="transmembrane region" description="Helical" evidence="3">
    <location>
        <begin position="415"/>
        <end position="438"/>
    </location>
</feature>
<organism evidence="7 8">
    <name type="scientific">Plesiomonas shigelloides</name>
    <name type="common">Aeromonas shigelloides</name>
    <dbReference type="NCBI Taxonomy" id="703"/>
    <lineage>
        <taxon>Bacteria</taxon>
        <taxon>Pseudomonadati</taxon>
        <taxon>Pseudomonadota</taxon>
        <taxon>Gammaproteobacteria</taxon>
        <taxon>Enterobacterales</taxon>
        <taxon>Enterobacteriaceae</taxon>
        <taxon>Plesiomonas</taxon>
    </lineage>
</organism>
<evidence type="ECO:0000313" key="7">
    <source>
        <dbReference type="EMBL" id="MBO1108819.1"/>
    </source>
</evidence>
<evidence type="ECO:0000259" key="4">
    <source>
        <dbReference type="Pfam" id="PF06165"/>
    </source>
</evidence>
<accession>A0A8I2B2E9</accession>
<dbReference type="SUPFAM" id="SSF48208">
    <property type="entry name" value="Six-hairpin glycosidases"/>
    <property type="match status" value="1"/>
</dbReference>
<keyword evidence="3" id="KW-1133">Transmembrane helix</keyword>
<dbReference type="Gene3D" id="1.50.10.140">
    <property type="match status" value="2"/>
</dbReference>
<dbReference type="SUPFAM" id="SSF74650">
    <property type="entry name" value="Galactose mutarotase-like"/>
    <property type="match status" value="2"/>
</dbReference>
<reference evidence="7" key="1">
    <citation type="submission" date="2021-03" db="EMBL/GenBank/DDBJ databases">
        <title>Plesiomonas shigelloides zfcc0051, isolated from zebrafish feces.</title>
        <authorList>
            <person name="Vanderhoek Z."/>
            <person name="Gaulke C."/>
        </authorList>
    </citation>
    <scope>NUCLEOTIDE SEQUENCE</scope>
    <source>
        <strain evidence="7">Zfcc0051</strain>
    </source>
</reference>
<evidence type="ECO:0000256" key="3">
    <source>
        <dbReference type="SAM" id="Phobius"/>
    </source>
</evidence>
<dbReference type="GO" id="GO:0016757">
    <property type="term" value="F:glycosyltransferase activity"/>
    <property type="evidence" value="ECO:0007669"/>
    <property type="project" value="UniProtKB-KW"/>
</dbReference>
<evidence type="ECO:0000256" key="2">
    <source>
        <dbReference type="ARBA" id="ARBA00022679"/>
    </source>
</evidence>
<dbReference type="Pfam" id="PF10091">
    <property type="entry name" value="Glycoamylase"/>
    <property type="match status" value="1"/>
</dbReference>
<dbReference type="PANTHER" id="PTHR37469">
    <property type="entry name" value="CELLOBIONIC ACID PHOSPHORYLASE-RELATED"/>
    <property type="match status" value="1"/>
</dbReference>
<dbReference type="GO" id="GO:0030246">
    <property type="term" value="F:carbohydrate binding"/>
    <property type="evidence" value="ECO:0007669"/>
    <property type="project" value="InterPro"/>
</dbReference>
<feature type="domain" description="Glycoamylase-like" evidence="5">
    <location>
        <begin position="1309"/>
        <end position="1503"/>
    </location>
</feature>
<dbReference type="InterPro" id="IPR037018">
    <property type="entry name" value="GH65_N"/>
</dbReference>
<dbReference type="InterPro" id="IPR033432">
    <property type="entry name" value="GH94_catalytic"/>
</dbReference>
<dbReference type="InterPro" id="IPR037820">
    <property type="entry name" value="GH94N_NdvB"/>
</dbReference>
<dbReference type="Gene3D" id="1.50.10.10">
    <property type="match status" value="1"/>
</dbReference>
<protein>
    <submittedName>
        <fullName evidence="7">Cyclic beta 1-2 glucan synthetase</fullName>
    </submittedName>
</protein>
<feature type="domain" description="Glycosyl hydrolase 94 catalytic" evidence="6">
    <location>
        <begin position="2390"/>
        <end position="2814"/>
    </location>
</feature>
<dbReference type="InterPro" id="IPR052047">
    <property type="entry name" value="GH94_Enzymes"/>
</dbReference>
<dbReference type="CDD" id="cd11753">
    <property type="entry name" value="GH94N_ChvB_NdvB_2_like"/>
    <property type="match status" value="1"/>
</dbReference>
<dbReference type="InterPro" id="IPR012341">
    <property type="entry name" value="6hp_glycosidase-like_sf"/>
</dbReference>
<evidence type="ECO:0000259" key="5">
    <source>
        <dbReference type="Pfam" id="PF10091"/>
    </source>
</evidence>
<dbReference type="InterPro" id="IPR008928">
    <property type="entry name" value="6-hairpin_glycosidase_sf"/>
</dbReference>
<evidence type="ECO:0000313" key="8">
    <source>
        <dbReference type="Proteomes" id="UP000664658"/>
    </source>
</evidence>
<sequence length="2906" mass="327123">MSLFSAIRRKLRWQHPEVAGIQAEAPLRAELFTAGQMERHGRVLARSHKLSRGRCPERLLPRLAENEQILIRCCQLLQASTTQQKLTPAGEWLLDNYYLIEEQIYLIRQNLPKEYGRGLPRLNNPAQHGIPRVYDIALEAIAHGDGHWDADSFSRFVGAYQQQSDLNLGELWALPIMLRLALIENLRRIARHLTDELHTTALAMTWAERLVQVSRQSPDALIQALAELAQTPVCLSASFVAELTRRLQGKDPGLSVVTDWLALRLWEQGMTLDSALQQHAQSQAVSQLSVSNSINSLRALEQMNWPEFVETMSVSEQILRSDPAAVYARMDFATRDRYRHQLERLARRARISEPVVARRCVELAQQAGERYHSQDRRLHVGYYLIGDGQAQLNRELGIRSSLARRSQQFLHRHALPAYLLAVSGLALLAMGALAFSMLTPHASDVPTFFAAVAGSSPFAMVSIGLLLVCAFLAFSQLAVQWVNELLTRTVTPSHLPKMDFSHGLPPEYRSLVVVPMLLRSPAQIDAAVAALEVRYLANPDPYLHFALLTDFTDAPQPTLPEDEGLLNHVRQHIQALNQRINGDSRGSIFFLFHRERRWNEREGCWMGYERKRGKLAALNAFLLGQDPDAFDVIAGRRAVLSNIRYVITLDLDTQLPPGSATQLIGTLAHPLNQAVYDPICQRVVAGYGILQPRIAEQIPEQGLNAYLRVCATECGLDPYTRTVSDVYQDLFGEGSFIGKGIYDLAVFERVLRGRWPENQVLSHDLLEGCYARSGLVSDVALFEQSPDNYLADVARRRRWVRGDWQLLPWLRRRVRTLGGSWEDNTLSALSRWKLSDNLRRSLTPLATLMLLVGGLLLTTPVSVLWIIALLWLSPALLALLLDVALVAKEVSWWQYSRLSVVQALRRIRQQGLQLLLLPFEALFHLSAACTALWRMFASHRRMLEWTTSEAQQQQAPRLAADFYRQMWPSWTLALLLVPLVALSTPANLGLALAIAAGWLLTPWLMARLSQPVQITPANLSREQQRYLHQLSRETWGFFETFVSADDHFLPPDNYQEVPDPVVAHRTSPTNIGLSLLANLTAYDFGYIPRGELLARTRQTLDTLEQLGRYRGHFYNWYDTQTLRPLYPRYISTVDSGNLAGHLLILRRGLLALREAPPNWLSWQQGLMDTLQLLIQALGERASPVAEALTGRLQEVLSGNDAELEQSPLAYFTRVQQLAAELNLYIQDTYTSTAARRWSQALVQQTGLLVSELEGGSAVQQQQQADIVLLAQRLEALADMDFEFLFDPARQLLRVGYNLDSHQFDLGHYDLLQSEARLSYFLAVARRQIPLKSWFNLGRLLTVLDGRAVLASWSGSMFEYLMPQLVMPSYQDTLISTTCHHAVLQQMHYGRQTGLPWGVSESGYNRTDAQFNYQYRAFGVPGLGLKRGLAEDRVVAPYATMMALMLEPQAALHNLQRLQGMGARGGFGFYEALDFTPSRLNRGETHALIRSYMAHHQGMGFLALSHALLGPCMPQRFSAEPLFKATQLLLQERMPKVISVYVQRQKFEPVWEERPALGDVRRQFGVADLVQPQIQLLSNSRYHVLLSQSGAGYSRWHQLALTRWRTDATTERYGLFCYLREVNSARTDSVTCQPFGRRPELAEAEYRVIFSESRAEFSQCLPQVSVQTEIVVSPEDDVELRRIRLTNHSYHPLTLELTTYAEVVLAPLITDELHPAFSNLFMQTEIVAGLQTLLCHRRARTAHERNPWLFHQLNVQGAESEAISYETDRMKFIGRGRSAANPQALEQPLTNSHGAVLDPIVAIRRRITLAPQSTITADLLLGVAPERESCLLLAHKYRDPHLADRVEHLAWTHSQVFLHQLNINDQDAALFNQLAGRILYPDARLRAEPAILQANRRGQSDLWPQAISGDHPILLVQVQSADGESLVRQLLQAHAYLRHKGFIFDLVIANQEHSGYRQELQTSLGGLLNATGASEYVDRAGGVYLRAMQNLTAEEQTLLQAVAVVILDERHGSLAEQLASDTRSPASISGIGASATLGAASMTPVTSVPITSVAALSMTRRANRVAPQEASSEPDITYSQQELQFFNGLGGFSRDGREYILLLDRQRKTPVPWSNILANPHFGSVISESGQAYTWYQNAHEYRLTPWHNDPVTDRSGEALYIRDMERGDLWSPTPQPCAGEGEYRTRHGFGYSVFEHQQGGIESSLRVFVDRERPVKYWQLRLVNRSAARRHLQITGYAEWIAGDLKQKTALHVVSWQDAGSRALLARNTYNHAGDPRTLFFDVSMHERSVCNDRQQFLGPLGQESAPLWLAAEQAPERLPGINPASCDPCAALQVNVHLLSGEARELVFVLGAEEDETRALALLQQLHGRTDDGGMVAQADRALAAVHAFWRNTLGAVQVSTPEPELDVLLNGWLLYQTLACRVEARSGYYQSGGAFGFRDQLQDCMALVHAAPSLLRQHLLTAASRQFIEGDVQHWWHPPLGQGVRTRCSDDYLWLPYVLCHYVNSTSDLSILRESVSYLAGRELKEGEESYYDAMHASGQSETLYQHAVRALMHGLRFGEHGLPLMGSGDWNDGMDQVGIHGHGESVWLGFFLYDVLQRFAELAERCGDTAIAEMCHQYAEPLQQNLEQHGWDGQWYRRAYFDNGSMLGAAINCECRIDAIAQSWSVLSGAGALERSRLAMHALNRHLVKRPENIIQLLDPPFDRAEPNPGYIRGYVPGVRENGGQYTHAAVWSAMAFAALGDKERAWELTRMLNPLNHGKSLAQVAQYKVEPYVAAADIYAVAPHTGRGGWTWYTGSAGWMYRLMSESLLGIKRSGTRLLIEPCLPEEWNRFSIRYRYHSAEYQIEVEQVDNHSATGMTVDGIDNPQAGIQLQDDGKTHQVQLRICRENGQPDSHKRDDRQRA</sequence>
<dbReference type="Gene3D" id="2.70.98.40">
    <property type="entry name" value="Glycoside hydrolase, family 65, N-terminal domain"/>
    <property type="match status" value="2"/>
</dbReference>
<keyword evidence="2" id="KW-0808">Transferase</keyword>
<feature type="domain" description="Glycosyl hydrolase 94 supersandwich" evidence="4">
    <location>
        <begin position="1567"/>
        <end position="1839"/>
    </location>
</feature>
<feature type="transmembrane region" description="Helical" evidence="3">
    <location>
        <begin position="914"/>
        <end position="936"/>
    </location>
</feature>
<dbReference type="InterPro" id="IPR011013">
    <property type="entry name" value="Gal_mutarotase_sf_dom"/>
</dbReference>
<dbReference type="CDD" id="cd11756">
    <property type="entry name" value="GH94N_ChvB_NdvB_1_like"/>
    <property type="match status" value="1"/>
</dbReference>
<dbReference type="InterPro" id="IPR010383">
    <property type="entry name" value="Glyco_hydrolase_94_b-supersand"/>
</dbReference>
<dbReference type="SMART" id="SM01068">
    <property type="entry name" value="CBM_X"/>
    <property type="match status" value="2"/>
</dbReference>
<gene>
    <name evidence="7" type="ORF">J2R62_11395</name>
</gene>